<sequence length="222" mass="23909">MAVQYRGFQLGLLPERRVDKMKAMGRIVLFLLVLVATALGQSRLETGPAAPATGPAFAVSAGYTYIAMPIPSAGHVNLNGFDVGGQVDIASRWGATVDTSYVRASDILGTGHNSYIWSLLAGPVFYPVERRNTRMFVHVLAGAGLVDGAVPVSDTYYLHGWVARFSDAVGGGFERSLSGPFAVRLSGDYLRTTFVDSAAAAHVQNNLRATVSVVFRMRERQR</sequence>
<name>A0A2U3KKH0_9BACT</name>
<evidence type="ECO:0000313" key="1">
    <source>
        <dbReference type="EMBL" id="SPF40151.1"/>
    </source>
</evidence>
<dbReference type="EMBL" id="OMOD01000122">
    <property type="protein sequence ID" value="SPF40151.1"/>
    <property type="molecule type" value="Genomic_DNA"/>
</dbReference>
<organism evidence="1 2">
    <name type="scientific">Candidatus Sulfotelmatobacter kueseliae</name>
    <dbReference type="NCBI Taxonomy" id="2042962"/>
    <lineage>
        <taxon>Bacteria</taxon>
        <taxon>Pseudomonadati</taxon>
        <taxon>Acidobacteriota</taxon>
        <taxon>Terriglobia</taxon>
        <taxon>Terriglobales</taxon>
        <taxon>Candidatus Korobacteraceae</taxon>
        <taxon>Candidatus Sulfotelmatobacter</taxon>
    </lineage>
</organism>
<dbReference type="AlphaFoldDB" id="A0A2U3KKH0"/>
<evidence type="ECO:0008006" key="3">
    <source>
        <dbReference type="Google" id="ProtNLM"/>
    </source>
</evidence>
<gene>
    <name evidence="1" type="ORF">SBA1_30002</name>
</gene>
<evidence type="ECO:0000313" key="2">
    <source>
        <dbReference type="Proteomes" id="UP000238701"/>
    </source>
</evidence>
<proteinExistence type="predicted"/>
<dbReference type="Proteomes" id="UP000238701">
    <property type="component" value="Unassembled WGS sequence"/>
</dbReference>
<reference evidence="2" key="1">
    <citation type="submission" date="2018-02" db="EMBL/GenBank/DDBJ databases">
        <authorList>
            <person name="Hausmann B."/>
        </authorList>
    </citation>
    <scope>NUCLEOTIDE SEQUENCE [LARGE SCALE GENOMIC DNA]</scope>
    <source>
        <strain evidence="2">Peat soil MAG SbA1</strain>
    </source>
</reference>
<protein>
    <recommendedName>
        <fullName evidence="3">Outer membrane protein beta-barrel domain-containing protein</fullName>
    </recommendedName>
</protein>
<accession>A0A2U3KKH0</accession>